<reference evidence="4" key="2">
    <citation type="journal article" date="2023" name="IMA Fungus">
        <title>Comparative genomic study of the Penicillium genus elucidates a diverse pangenome and 15 lateral gene transfer events.</title>
        <authorList>
            <person name="Petersen C."/>
            <person name="Sorensen T."/>
            <person name="Nielsen M.R."/>
            <person name="Sondergaard T.E."/>
            <person name="Sorensen J.L."/>
            <person name="Fitzpatrick D.A."/>
            <person name="Frisvad J.C."/>
            <person name="Nielsen K.L."/>
        </authorList>
    </citation>
    <scope>NUCLEOTIDE SEQUENCE</scope>
    <source>
        <strain evidence="4">IBT 35673</strain>
    </source>
</reference>
<dbReference type="Proteomes" id="UP001147695">
    <property type="component" value="Unassembled WGS sequence"/>
</dbReference>
<feature type="compositionally biased region" description="Basic and acidic residues" evidence="2">
    <location>
        <begin position="613"/>
        <end position="639"/>
    </location>
</feature>
<name>A0A9W9R3E1_PENBR</name>
<feature type="domain" description="Xylanolytic transcriptional activator regulatory" evidence="3">
    <location>
        <begin position="161"/>
        <end position="409"/>
    </location>
</feature>
<feature type="compositionally biased region" description="Polar residues" evidence="2">
    <location>
        <begin position="11"/>
        <end position="33"/>
    </location>
</feature>
<dbReference type="AlphaFoldDB" id="A0A9W9R3E1"/>
<evidence type="ECO:0000259" key="3">
    <source>
        <dbReference type="Pfam" id="PF04082"/>
    </source>
</evidence>
<evidence type="ECO:0000256" key="1">
    <source>
        <dbReference type="ARBA" id="ARBA00023242"/>
    </source>
</evidence>
<dbReference type="GO" id="GO:0008270">
    <property type="term" value="F:zinc ion binding"/>
    <property type="evidence" value="ECO:0007669"/>
    <property type="project" value="InterPro"/>
</dbReference>
<dbReference type="GO" id="GO:0003677">
    <property type="term" value="F:DNA binding"/>
    <property type="evidence" value="ECO:0007669"/>
    <property type="project" value="InterPro"/>
</dbReference>
<feature type="compositionally biased region" description="Basic and acidic residues" evidence="2">
    <location>
        <begin position="99"/>
        <end position="113"/>
    </location>
</feature>
<dbReference type="Pfam" id="PF04082">
    <property type="entry name" value="Fungal_trans"/>
    <property type="match status" value="1"/>
</dbReference>
<protein>
    <submittedName>
        <fullName evidence="4">Pathway-specific regulatory protein</fullName>
    </submittedName>
</protein>
<comment type="caution">
    <text evidence="4">The sequence shown here is derived from an EMBL/GenBank/DDBJ whole genome shotgun (WGS) entry which is preliminary data.</text>
</comment>
<sequence>QAKGRLLIRSRNGTQLTRPQSNNSPIDESTLSRISDAPEEPGPDSRDQSGYYRRLLQDVFEVMRSVEDHQQKLLQMIKGHAPFHQIRNYLDQVLPDKQATKTEEASKKAKVDDISENDTMQPRPHAMDISYLCDNAPCKVPAKPWTNVTDDDDLVSHLVSLYMTWDYPFYAFFDRKTFLENMAKGNLNSDFCSPFLVNALLANACDYSQYAEVYTIAGDTNTKGAAFLAEAESYMRTHSFERGGGTRLATLQATLLLYERYSVLGNEDFGYTMLHRAIEMAEELGIVNCDKLDLSSSQLSEDMIRSIQRTAWGIFQIDTIVHTNFLKPSRVHEVSVHRLPREDNGREDWTPYPISSQTRPSYMNQYFDEACSLSYIARDISRSVQIAEQKNINVNEVKQDVYNRLREWEAKLPEVFNPKDNPAPHILLLRMRYHALMINLCCDNFGSYSSFATMDKRVPMNLDPGKGYSALDVAISSARQISIVVQMMRKEYGMRYVHQFAMYAVNVAIYTLLEQPSFDIVDPDFLHLTGAFAAISSRSQVGKSLYHFFKLSVRSRDSGHRLDTLDEIPSELKEIFAQVRQVNEPTKSGNDTKSPHTLENNTKSMPSPGLKDMIGEYEKLSVGKEERPFDHRESANFDF</sequence>
<feature type="non-terminal residue" evidence="4">
    <location>
        <position position="1"/>
    </location>
</feature>
<dbReference type="CDD" id="cd12148">
    <property type="entry name" value="fungal_TF_MHR"/>
    <property type="match status" value="1"/>
</dbReference>
<feature type="region of interest" description="Disordered" evidence="2">
    <location>
        <begin position="99"/>
        <end position="120"/>
    </location>
</feature>
<feature type="region of interest" description="Disordered" evidence="2">
    <location>
        <begin position="1"/>
        <end position="50"/>
    </location>
</feature>
<evidence type="ECO:0000313" key="5">
    <source>
        <dbReference type="Proteomes" id="UP001147695"/>
    </source>
</evidence>
<gene>
    <name evidence="4" type="ORF">N7452_001976</name>
</gene>
<dbReference type="EMBL" id="JAPZBQ010000001">
    <property type="protein sequence ID" value="KAJ5353002.1"/>
    <property type="molecule type" value="Genomic_DNA"/>
</dbReference>
<dbReference type="InterPro" id="IPR053187">
    <property type="entry name" value="Notoamide_regulator"/>
</dbReference>
<evidence type="ECO:0000313" key="4">
    <source>
        <dbReference type="EMBL" id="KAJ5353002.1"/>
    </source>
</evidence>
<evidence type="ECO:0000256" key="2">
    <source>
        <dbReference type="SAM" id="MobiDB-lite"/>
    </source>
</evidence>
<proteinExistence type="predicted"/>
<reference evidence="4" key="1">
    <citation type="submission" date="2022-12" db="EMBL/GenBank/DDBJ databases">
        <authorList>
            <person name="Petersen C."/>
        </authorList>
    </citation>
    <scope>NUCLEOTIDE SEQUENCE</scope>
    <source>
        <strain evidence="4">IBT 35673</strain>
    </source>
</reference>
<accession>A0A9W9R3E1</accession>
<organism evidence="4 5">
    <name type="scientific">Penicillium brevicompactum</name>
    <dbReference type="NCBI Taxonomy" id="5074"/>
    <lineage>
        <taxon>Eukaryota</taxon>
        <taxon>Fungi</taxon>
        <taxon>Dikarya</taxon>
        <taxon>Ascomycota</taxon>
        <taxon>Pezizomycotina</taxon>
        <taxon>Eurotiomycetes</taxon>
        <taxon>Eurotiomycetidae</taxon>
        <taxon>Eurotiales</taxon>
        <taxon>Aspergillaceae</taxon>
        <taxon>Penicillium</taxon>
    </lineage>
</organism>
<keyword evidence="1" id="KW-0539">Nucleus</keyword>
<dbReference type="PANTHER" id="PTHR47256">
    <property type="entry name" value="ZN(II)2CYS6 TRANSCRIPTION FACTOR (EUROFUNG)-RELATED"/>
    <property type="match status" value="1"/>
</dbReference>
<dbReference type="InterPro" id="IPR007219">
    <property type="entry name" value="XnlR_reg_dom"/>
</dbReference>
<dbReference type="PANTHER" id="PTHR47256:SF5">
    <property type="entry name" value="ZN(II)2CYS6 TRANSCRIPTION FACTOR (EUROFUNG)"/>
    <property type="match status" value="1"/>
</dbReference>
<feature type="compositionally biased region" description="Polar residues" evidence="2">
    <location>
        <begin position="581"/>
        <end position="605"/>
    </location>
</feature>
<dbReference type="GO" id="GO:0006351">
    <property type="term" value="P:DNA-templated transcription"/>
    <property type="evidence" value="ECO:0007669"/>
    <property type="project" value="InterPro"/>
</dbReference>
<feature type="region of interest" description="Disordered" evidence="2">
    <location>
        <begin position="581"/>
        <end position="639"/>
    </location>
</feature>